<keyword evidence="1" id="KW-1133">Transmembrane helix</keyword>
<dbReference type="Proteomes" id="UP000252519">
    <property type="component" value="Unassembled WGS sequence"/>
</dbReference>
<keyword evidence="1" id="KW-0472">Membrane</keyword>
<keyword evidence="3" id="KW-1185">Reference proteome</keyword>
<protein>
    <submittedName>
        <fullName evidence="2">Uncharacterized protein</fullName>
    </submittedName>
</protein>
<dbReference type="EMBL" id="JOJR01000559">
    <property type="protein sequence ID" value="RCN36413.1"/>
    <property type="molecule type" value="Genomic_DNA"/>
</dbReference>
<evidence type="ECO:0000313" key="3">
    <source>
        <dbReference type="Proteomes" id="UP000252519"/>
    </source>
</evidence>
<reference evidence="2 3" key="1">
    <citation type="submission" date="2014-10" db="EMBL/GenBank/DDBJ databases">
        <title>Draft genome of the hookworm Ancylostoma caninum.</title>
        <authorList>
            <person name="Mitreva M."/>
        </authorList>
    </citation>
    <scope>NUCLEOTIDE SEQUENCE [LARGE SCALE GENOMIC DNA]</scope>
    <source>
        <strain evidence="2 3">Baltimore</strain>
    </source>
</reference>
<keyword evidence="1" id="KW-0812">Transmembrane</keyword>
<dbReference type="PANTHER" id="PTHR31751">
    <property type="entry name" value="SI:CH211-108C17.2-RELATED-RELATED"/>
    <property type="match status" value="1"/>
</dbReference>
<organism evidence="2 3">
    <name type="scientific">Ancylostoma caninum</name>
    <name type="common">Dog hookworm</name>
    <dbReference type="NCBI Taxonomy" id="29170"/>
    <lineage>
        <taxon>Eukaryota</taxon>
        <taxon>Metazoa</taxon>
        <taxon>Ecdysozoa</taxon>
        <taxon>Nematoda</taxon>
        <taxon>Chromadorea</taxon>
        <taxon>Rhabditida</taxon>
        <taxon>Rhabditina</taxon>
        <taxon>Rhabditomorpha</taxon>
        <taxon>Strongyloidea</taxon>
        <taxon>Ancylostomatidae</taxon>
        <taxon>Ancylostomatinae</taxon>
        <taxon>Ancylostoma</taxon>
    </lineage>
</organism>
<dbReference type="OrthoDB" id="5854216at2759"/>
<gene>
    <name evidence="2" type="ORF">ANCCAN_17713</name>
</gene>
<feature type="transmembrane region" description="Helical" evidence="1">
    <location>
        <begin position="49"/>
        <end position="71"/>
    </location>
</feature>
<dbReference type="AlphaFoldDB" id="A0A368FW46"/>
<sequence length="354" mass="40610">MGSPPVPLWDFCGFVNGSCFRTKYFMDESAMTPTPCGEFAVVVTQSVPLLFFSVSNLMLISLSFGGFLLLCGHIRKCCKGNCYGEQCAECRRVSGLPFPNFLLNEYADSKGWKIVAAFGVEKTWLRYGFMVDRKYQNPLLERHRRRSRSQLDIPPIFNTCLMHVRDVHEWQEEDITGPYNCCSHGEPVGPRPETLPLDSDAYQAFRNIVLTKSFQRDLAKASPYGGTSIYETKHALDRLYCRKEIFYPVSTYHLYAKLATMHINILRLAEMAGERNVLRVMQIQRKYNRRKSTIVFKSPVPHNWREDVLAEVLSARIRMLNVHEDCLDTDQLPDEIGEMMMAEEASESGRSVEL</sequence>
<comment type="caution">
    <text evidence="2">The sequence shown here is derived from an EMBL/GenBank/DDBJ whole genome shotgun (WGS) entry which is preliminary data.</text>
</comment>
<evidence type="ECO:0000313" key="2">
    <source>
        <dbReference type="EMBL" id="RCN36413.1"/>
    </source>
</evidence>
<proteinExistence type="predicted"/>
<accession>A0A368FW46</accession>
<name>A0A368FW46_ANCCA</name>
<dbReference type="PANTHER" id="PTHR31751:SF42">
    <property type="entry name" value="PROTEIN CBG10204"/>
    <property type="match status" value="1"/>
</dbReference>
<evidence type="ECO:0000256" key="1">
    <source>
        <dbReference type="SAM" id="Phobius"/>
    </source>
</evidence>